<dbReference type="PANTHER" id="PTHR46113:SF1">
    <property type="entry name" value="PEPTIDASE M17 LEUCYL AMINOPEPTIDASE N-TERMINAL DOMAIN-CONTAINING PROTEIN"/>
    <property type="match status" value="1"/>
</dbReference>
<organism evidence="1 2">
    <name type="scientific">Ignelater luminosus</name>
    <name type="common">Cucubano</name>
    <name type="synonym">Pyrophorus luminosus</name>
    <dbReference type="NCBI Taxonomy" id="2038154"/>
    <lineage>
        <taxon>Eukaryota</taxon>
        <taxon>Metazoa</taxon>
        <taxon>Ecdysozoa</taxon>
        <taxon>Arthropoda</taxon>
        <taxon>Hexapoda</taxon>
        <taxon>Insecta</taxon>
        <taxon>Pterygota</taxon>
        <taxon>Neoptera</taxon>
        <taxon>Endopterygota</taxon>
        <taxon>Coleoptera</taxon>
        <taxon>Polyphaga</taxon>
        <taxon>Elateriformia</taxon>
        <taxon>Elateroidea</taxon>
        <taxon>Elateridae</taxon>
        <taxon>Agrypninae</taxon>
        <taxon>Pyrophorini</taxon>
        <taxon>Ignelater</taxon>
    </lineage>
</organism>
<accession>A0A8K0G4V5</accession>
<gene>
    <name evidence="1" type="ORF">ILUMI_20168</name>
</gene>
<dbReference type="OrthoDB" id="6776719at2759"/>
<sequence>MQATEEKALRDICIFLVLVYLKGWFEAPIAVQAPFNNFNFFKRLMEYPVSEIATKAFSAHLWYLAPETVALAFFDFRIPKAIKVKMAENLMRSGEREENVSNRILIFPQQVPDFVKQEFSESFSPTAMNFFRKFNISTNFLTEYIDCWETHKEYKFGRQAVQNLLVVNDPAERGVKLMQEYNSILTKDENKKQFILQIVNQYRKLYPNSRKETLW</sequence>
<comment type="caution">
    <text evidence="1">The sequence shown here is derived from an EMBL/GenBank/DDBJ whole genome shotgun (WGS) entry which is preliminary data.</text>
</comment>
<keyword evidence="2" id="KW-1185">Reference proteome</keyword>
<dbReference type="Proteomes" id="UP000801492">
    <property type="component" value="Unassembled WGS sequence"/>
</dbReference>
<name>A0A8K0G4V5_IGNLU</name>
<proteinExistence type="predicted"/>
<reference evidence="1" key="1">
    <citation type="submission" date="2019-08" db="EMBL/GenBank/DDBJ databases">
        <title>The genome of the North American firefly Photinus pyralis.</title>
        <authorList>
            <consortium name="Photinus pyralis genome working group"/>
            <person name="Fallon T.R."/>
            <person name="Sander Lower S.E."/>
            <person name="Weng J.-K."/>
        </authorList>
    </citation>
    <scope>NUCLEOTIDE SEQUENCE</scope>
    <source>
        <strain evidence="1">TRF0915ILg1</strain>
        <tissue evidence="1">Whole body</tissue>
    </source>
</reference>
<protein>
    <submittedName>
        <fullName evidence="1">Uncharacterized protein</fullName>
    </submittedName>
</protein>
<dbReference type="EMBL" id="VTPC01088923">
    <property type="protein sequence ID" value="KAF2886006.1"/>
    <property type="molecule type" value="Genomic_DNA"/>
</dbReference>
<evidence type="ECO:0000313" key="2">
    <source>
        <dbReference type="Proteomes" id="UP000801492"/>
    </source>
</evidence>
<evidence type="ECO:0000313" key="1">
    <source>
        <dbReference type="EMBL" id="KAF2886006.1"/>
    </source>
</evidence>
<dbReference type="PANTHER" id="PTHR46113">
    <property type="entry name" value="SNAC DOMAIN-CONTAINING PROTEIN"/>
    <property type="match status" value="1"/>
</dbReference>
<dbReference type="AlphaFoldDB" id="A0A8K0G4V5"/>